<dbReference type="InterPro" id="IPR039657">
    <property type="entry name" value="Dimethylallyltransferase"/>
</dbReference>
<comment type="subunit">
    <text evidence="10">Monomer.</text>
</comment>
<comment type="cofactor">
    <cofactor evidence="1 10">
        <name>Mg(2+)</name>
        <dbReference type="ChEBI" id="CHEBI:18420"/>
    </cofactor>
</comment>
<dbReference type="InterPro" id="IPR027417">
    <property type="entry name" value="P-loop_NTPase"/>
</dbReference>
<gene>
    <name evidence="10 14" type="primary">miaA</name>
    <name evidence="14" type="ORF">NBG4_40030</name>
</gene>
<keyword evidence="5 10" id="KW-0819">tRNA processing</keyword>
<feature type="region of interest" description="Interaction with substrate tRNA" evidence="10">
    <location>
        <begin position="34"/>
        <end position="37"/>
    </location>
</feature>
<keyword evidence="15" id="KW-1185">Reference proteome</keyword>
<feature type="binding site" evidence="10">
    <location>
        <begin position="11"/>
        <end position="16"/>
    </location>
    <ligand>
        <name>substrate</name>
    </ligand>
</feature>
<evidence type="ECO:0000256" key="10">
    <source>
        <dbReference type="HAMAP-Rule" id="MF_00185"/>
    </source>
</evidence>
<evidence type="ECO:0000256" key="3">
    <source>
        <dbReference type="ARBA" id="ARBA00005842"/>
    </source>
</evidence>
<evidence type="ECO:0000313" key="15">
    <source>
        <dbReference type="Proteomes" id="UP000245125"/>
    </source>
</evidence>
<proteinExistence type="inferred from homology"/>
<evidence type="ECO:0000256" key="5">
    <source>
        <dbReference type="ARBA" id="ARBA00022694"/>
    </source>
</evidence>
<evidence type="ECO:0000313" key="14">
    <source>
        <dbReference type="EMBL" id="SPQ00990.1"/>
    </source>
</evidence>
<dbReference type="AlphaFoldDB" id="A0A2U3QI03"/>
<dbReference type="GO" id="GO:0006400">
    <property type="term" value="P:tRNA modification"/>
    <property type="evidence" value="ECO:0007669"/>
    <property type="project" value="TreeGrafter"/>
</dbReference>
<evidence type="ECO:0000256" key="4">
    <source>
        <dbReference type="ARBA" id="ARBA00022679"/>
    </source>
</evidence>
<protein>
    <recommendedName>
        <fullName evidence="10">tRNA dimethylallyltransferase</fullName>
        <ecNumber evidence="10">2.5.1.75</ecNumber>
    </recommendedName>
    <alternativeName>
        <fullName evidence="10">Dimethylallyl diphosphate:tRNA dimethylallyltransferase</fullName>
        <shortName evidence="10">DMAPP:tRNA dimethylallyltransferase</shortName>
        <shortName evidence="10">DMATase</shortName>
    </alternativeName>
    <alternativeName>
        <fullName evidence="10">Isopentenyl-diphosphate:tRNA isopentenyltransferase</fullName>
        <shortName evidence="10">IPP transferase</shortName>
        <shortName evidence="10">IPPT</shortName>
        <shortName evidence="10">IPTase</shortName>
    </alternativeName>
</protein>
<evidence type="ECO:0000256" key="9">
    <source>
        <dbReference type="ARBA" id="ARBA00049563"/>
    </source>
</evidence>
<dbReference type="Proteomes" id="UP000245125">
    <property type="component" value="Unassembled WGS sequence"/>
</dbReference>
<evidence type="ECO:0000256" key="2">
    <source>
        <dbReference type="ARBA" id="ARBA00003213"/>
    </source>
</evidence>
<comment type="catalytic activity">
    <reaction evidence="9 10 11">
        <text>adenosine(37) in tRNA + dimethylallyl diphosphate = N(6)-dimethylallyladenosine(37) in tRNA + diphosphate</text>
        <dbReference type="Rhea" id="RHEA:26482"/>
        <dbReference type="Rhea" id="RHEA-COMP:10162"/>
        <dbReference type="Rhea" id="RHEA-COMP:10375"/>
        <dbReference type="ChEBI" id="CHEBI:33019"/>
        <dbReference type="ChEBI" id="CHEBI:57623"/>
        <dbReference type="ChEBI" id="CHEBI:74411"/>
        <dbReference type="ChEBI" id="CHEBI:74415"/>
        <dbReference type="EC" id="2.5.1.75"/>
    </reaction>
</comment>
<dbReference type="Pfam" id="PF01715">
    <property type="entry name" value="IPPT"/>
    <property type="match status" value="1"/>
</dbReference>
<evidence type="ECO:0000256" key="6">
    <source>
        <dbReference type="ARBA" id="ARBA00022741"/>
    </source>
</evidence>
<dbReference type="PANTHER" id="PTHR11088:SF60">
    <property type="entry name" value="TRNA DIMETHYLALLYLTRANSFERASE"/>
    <property type="match status" value="1"/>
</dbReference>
<dbReference type="GO" id="GO:0005524">
    <property type="term" value="F:ATP binding"/>
    <property type="evidence" value="ECO:0007669"/>
    <property type="project" value="UniProtKB-UniRule"/>
</dbReference>
<dbReference type="NCBIfam" id="TIGR00174">
    <property type="entry name" value="miaA"/>
    <property type="match status" value="1"/>
</dbReference>
<comment type="function">
    <text evidence="2 10 12">Catalyzes the transfer of a dimethylallyl group onto the adenine at position 37 in tRNAs that read codons beginning with uridine, leading to the formation of N6-(dimethylallyl)adenosine (i(6)A).</text>
</comment>
<dbReference type="Gene3D" id="1.10.20.140">
    <property type="match status" value="1"/>
</dbReference>
<organism evidence="14 15">
    <name type="scientific">Candidatus Sulfobium mesophilum</name>
    <dbReference type="NCBI Taxonomy" id="2016548"/>
    <lineage>
        <taxon>Bacteria</taxon>
        <taxon>Pseudomonadati</taxon>
        <taxon>Nitrospirota</taxon>
        <taxon>Nitrospiria</taxon>
        <taxon>Nitrospirales</taxon>
        <taxon>Nitrospiraceae</taxon>
        <taxon>Candidatus Sulfobium</taxon>
    </lineage>
</organism>
<dbReference type="InterPro" id="IPR018022">
    <property type="entry name" value="IPT"/>
</dbReference>
<comment type="similarity">
    <text evidence="3 10 13">Belongs to the IPP transferase family.</text>
</comment>
<reference evidence="15" key="1">
    <citation type="submission" date="2018-03" db="EMBL/GenBank/DDBJ databases">
        <authorList>
            <person name="Zecchin S."/>
        </authorList>
    </citation>
    <scope>NUCLEOTIDE SEQUENCE [LARGE SCALE GENOMIC DNA]</scope>
</reference>
<evidence type="ECO:0000256" key="12">
    <source>
        <dbReference type="RuleBase" id="RU003784"/>
    </source>
</evidence>
<feature type="site" description="Interaction with substrate tRNA" evidence="10">
    <location>
        <position position="100"/>
    </location>
</feature>
<feature type="binding site" evidence="10">
    <location>
        <begin position="9"/>
        <end position="16"/>
    </location>
    <ligand>
        <name>ATP</name>
        <dbReference type="ChEBI" id="CHEBI:30616"/>
    </ligand>
</feature>
<dbReference type="EMBL" id="OUUY01000086">
    <property type="protein sequence ID" value="SPQ00990.1"/>
    <property type="molecule type" value="Genomic_DNA"/>
</dbReference>
<feature type="site" description="Interaction with substrate tRNA" evidence="10">
    <location>
        <position position="122"/>
    </location>
</feature>
<keyword evidence="4 10" id="KW-0808">Transferase</keyword>
<keyword evidence="8 10" id="KW-0460">Magnesium</keyword>
<keyword evidence="7 10" id="KW-0067">ATP-binding</keyword>
<evidence type="ECO:0000256" key="8">
    <source>
        <dbReference type="ARBA" id="ARBA00022842"/>
    </source>
</evidence>
<dbReference type="OrthoDB" id="9776390at2"/>
<dbReference type="GO" id="GO:0052381">
    <property type="term" value="F:tRNA dimethylallyltransferase activity"/>
    <property type="evidence" value="ECO:0007669"/>
    <property type="project" value="UniProtKB-UniRule"/>
</dbReference>
<accession>A0A2U3QI03</accession>
<dbReference type="Gene3D" id="3.40.50.300">
    <property type="entry name" value="P-loop containing nucleotide triphosphate hydrolases"/>
    <property type="match status" value="1"/>
</dbReference>
<dbReference type="HAMAP" id="MF_00185">
    <property type="entry name" value="IPP_trans"/>
    <property type="match status" value="1"/>
</dbReference>
<dbReference type="EC" id="2.5.1.75" evidence="10"/>
<evidence type="ECO:0000256" key="7">
    <source>
        <dbReference type="ARBA" id="ARBA00022840"/>
    </source>
</evidence>
<sequence>MKQVIILLGPTGVGKTGASILLARALNTEIISADSMQIYRGMDIGTAKPSREERSAVQHHMIDIVDPTEPFSAGQYISTITPVIEDLHSKGKMPLIVGGTGLYIKAVTRGIFSGPSADWDLREELLSLEEAEHGSLYAYLLKIDPDAAARIDCNDTRRIVRALEVCLKSEDKMSALQERLTKPLPYDFIKIGLTRERKELYKMIESRIDRMISDGLIEEVRELIRKKPDRTPLQAIGYKEIASCMSGEISMDEAIRLIKRNTRRYAKRQFSWFKKEEGIKWIDVSGMHQKEEVFGEIMKALE</sequence>
<name>A0A2U3QI03_9BACT</name>
<dbReference type="SUPFAM" id="SSF52540">
    <property type="entry name" value="P-loop containing nucleoside triphosphate hydrolases"/>
    <property type="match status" value="2"/>
</dbReference>
<evidence type="ECO:0000256" key="1">
    <source>
        <dbReference type="ARBA" id="ARBA00001946"/>
    </source>
</evidence>
<evidence type="ECO:0000256" key="13">
    <source>
        <dbReference type="RuleBase" id="RU003785"/>
    </source>
</evidence>
<evidence type="ECO:0000256" key="11">
    <source>
        <dbReference type="RuleBase" id="RU003783"/>
    </source>
</evidence>
<keyword evidence="6 10" id="KW-0547">Nucleotide-binding</keyword>
<comment type="caution">
    <text evidence="10">Lacks conserved residue(s) required for the propagation of feature annotation.</text>
</comment>
<dbReference type="PANTHER" id="PTHR11088">
    <property type="entry name" value="TRNA DIMETHYLALLYLTRANSFERASE"/>
    <property type="match status" value="1"/>
</dbReference>